<proteinExistence type="predicted"/>
<evidence type="ECO:0000256" key="3">
    <source>
        <dbReference type="ARBA" id="ARBA00022741"/>
    </source>
</evidence>
<gene>
    <name evidence="7" type="ORF">CONLIGDRAFT_685099</name>
</gene>
<keyword evidence="5" id="KW-0067">ATP-binding</keyword>
<dbReference type="GO" id="GO:0004674">
    <property type="term" value="F:protein serine/threonine kinase activity"/>
    <property type="evidence" value="ECO:0007669"/>
    <property type="project" value="UniProtKB-EC"/>
</dbReference>
<evidence type="ECO:0000259" key="6">
    <source>
        <dbReference type="PROSITE" id="PS50011"/>
    </source>
</evidence>
<evidence type="ECO:0000313" key="8">
    <source>
        <dbReference type="Proteomes" id="UP000182658"/>
    </source>
</evidence>
<dbReference type="AlphaFoldDB" id="A0A1J7J611"/>
<reference evidence="7 8" key="1">
    <citation type="submission" date="2016-10" db="EMBL/GenBank/DDBJ databases">
        <title>Draft genome sequence of Coniochaeta ligniaria NRRL30616, a lignocellulolytic fungus for bioabatement of inhibitors in plant biomass hydrolysates.</title>
        <authorList>
            <consortium name="DOE Joint Genome Institute"/>
            <person name="Jimenez D.J."/>
            <person name="Hector R.E."/>
            <person name="Riley R."/>
            <person name="Sun H."/>
            <person name="Grigoriev I.V."/>
            <person name="Van Elsas J.D."/>
            <person name="Nichols N.N."/>
        </authorList>
    </citation>
    <scope>NUCLEOTIDE SEQUENCE [LARGE SCALE GENOMIC DNA]</scope>
    <source>
        <strain evidence="7 8">NRRL 30616</strain>
    </source>
</reference>
<dbReference type="EMBL" id="KV875102">
    <property type="protein sequence ID" value="OIW25240.1"/>
    <property type="molecule type" value="Genomic_DNA"/>
</dbReference>
<dbReference type="InterPro" id="IPR000719">
    <property type="entry name" value="Prot_kinase_dom"/>
</dbReference>
<dbReference type="InterPro" id="IPR011009">
    <property type="entry name" value="Kinase-like_dom_sf"/>
</dbReference>
<dbReference type="InterPro" id="IPR050660">
    <property type="entry name" value="NEK_Ser/Thr_kinase"/>
</dbReference>
<evidence type="ECO:0000256" key="4">
    <source>
        <dbReference type="ARBA" id="ARBA00022777"/>
    </source>
</evidence>
<dbReference type="Proteomes" id="UP000182658">
    <property type="component" value="Unassembled WGS sequence"/>
</dbReference>
<dbReference type="PANTHER" id="PTHR43671">
    <property type="entry name" value="SERINE/THREONINE-PROTEIN KINASE NEK"/>
    <property type="match status" value="1"/>
</dbReference>
<dbReference type="Gene3D" id="1.10.510.10">
    <property type="entry name" value="Transferase(Phosphotransferase) domain 1"/>
    <property type="match status" value="1"/>
</dbReference>
<evidence type="ECO:0000256" key="2">
    <source>
        <dbReference type="ARBA" id="ARBA00022679"/>
    </source>
</evidence>
<sequence>MANTSEQHPEYVLEKQVNDTLHFVRRAADGVRYLAKEYNARDYPELLHLREEKPDDKIIAFEAAARVLNHENLISIVKPIRPVVDRAKDNEFLLVYEFCADGNLQQLFDKPPMEVVPDYGFLPEGLVWHVALSMLRALAFLHEGWREKILLSGDDDTVIRRWYCPDDDWMPIIHRSIRPENIHFQARKGKETYGLCKLGDFGRCVVTGTARVPRDNNIEVVAMLNNLAGRDVGPEEIQEMWYTAHANNLYEGVEGVPDWESTLEHGRLYTIGSELADLGAILYRMMDGNRLDIEACRRCGCFHIDPEPPGCICECSVKDVYLDQSLKETKYSDGLREVVIDLIRLNRENSARAYTCYEKAWGLYRKWKDLTAEGQAHFDHYDDLVARKLAEKRRKLDERKRELGDEKLAEQELAAKKKDEDLLAWE</sequence>
<accession>A0A1J7J611</accession>
<dbReference type="STRING" id="1408157.A0A1J7J611"/>
<keyword evidence="3" id="KW-0547">Nucleotide-binding</keyword>
<dbReference type="OrthoDB" id="4062651at2759"/>
<dbReference type="PROSITE" id="PS50011">
    <property type="entry name" value="PROTEIN_KINASE_DOM"/>
    <property type="match status" value="1"/>
</dbReference>
<organism evidence="7 8">
    <name type="scientific">Coniochaeta ligniaria NRRL 30616</name>
    <dbReference type="NCBI Taxonomy" id="1408157"/>
    <lineage>
        <taxon>Eukaryota</taxon>
        <taxon>Fungi</taxon>
        <taxon>Dikarya</taxon>
        <taxon>Ascomycota</taxon>
        <taxon>Pezizomycotina</taxon>
        <taxon>Sordariomycetes</taxon>
        <taxon>Sordariomycetidae</taxon>
        <taxon>Coniochaetales</taxon>
        <taxon>Coniochaetaceae</taxon>
        <taxon>Coniochaeta</taxon>
    </lineage>
</organism>
<dbReference type="PANTHER" id="PTHR43671:SF13">
    <property type="entry name" value="SERINE_THREONINE-PROTEIN KINASE NEK2"/>
    <property type="match status" value="1"/>
</dbReference>
<keyword evidence="4" id="KW-0418">Kinase</keyword>
<dbReference type="EC" id="2.7.11.1" evidence="1"/>
<dbReference type="GO" id="GO:0005524">
    <property type="term" value="F:ATP binding"/>
    <property type="evidence" value="ECO:0007669"/>
    <property type="project" value="UniProtKB-KW"/>
</dbReference>
<feature type="domain" description="Protein kinase" evidence="6">
    <location>
        <begin position="1"/>
        <end position="362"/>
    </location>
</feature>
<evidence type="ECO:0000256" key="1">
    <source>
        <dbReference type="ARBA" id="ARBA00012513"/>
    </source>
</evidence>
<evidence type="ECO:0000256" key="5">
    <source>
        <dbReference type="ARBA" id="ARBA00022840"/>
    </source>
</evidence>
<keyword evidence="8" id="KW-1185">Reference proteome</keyword>
<dbReference type="SUPFAM" id="SSF56112">
    <property type="entry name" value="Protein kinase-like (PK-like)"/>
    <property type="match status" value="1"/>
</dbReference>
<dbReference type="InParanoid" id="A0A1J7J611"/>
<name>A0A1J7J611_9PEZI</name>
<evidence type="ECO:0000313" key="7">
    <source>
        <dbReference type="EMBL" id="OIW25240.1"/>
    </source>
</evidence>
<keyword evidence="2" id="KW-0808">Transferase</keyword>
<protein>
    <recommendedName>
        <fullName evidence="1">non-specific serine/threonine protein kinase</fullName>
        <ecNumber evidence="1">2.7.11.1</ecNumber>
    </recommendedName>
</protein>